<gene>
    <name evidence="4" type="ORF">BQ4739_LOCUS15382</name>
</gene>
<keyword evidence="3" id="KW-0472">Membrane</keyword>
<evidence type="ECO:0000256" key="1">
    <source>
        <dbReference type="SAM" id="Coils"/>
    </source>
</evidence>
<protein>
    <submittedName>
        <fullName evidence="4">Uncharacterized protein</fullName>
    </submittedName>
</protein>
<organism evidence="4 5">
    <name type="scientific">Tetradesmus obliquus</name>
    <name type="common">Green alga</name>
    <name type="synonym">Acutodesmus obliquus</name>
    <dbReference type="NCBI Taxonomy" id="3088"/>
    <lineage>
        <taxon>Eukaryota</taxon>
        <taxon>Viridiplantae</taxon>
        <taxon>Chlorophyta</taxon>
        <taxon>core chlorophytes</taxon>
        <taxon>Chlorophyceae</taxon>
        <taxon>CS clade</taxon>
        <taxon>Sphaeropleales</taxon>
        <taxon>Scenedesmaceae</taxon>
        <taxon>Tetradesmus</taxon>
    </lineage>
</organism>
<dbReference type="Proteomes" id="UP000256970">
    <property type="component" value="Unassembled WGS sequence"/>
</dbReference>
<feature type="transmembrane region" description="Helical" evidence="3">
    <location>
        <begin position="107"/>
        <end position="130"/>
    </location>
</feature>
<keyword evidence="5" id="KW-1185">Reference proteome</keyword>
<reference evidence="4 5" key="1">
    <citation type="submission" date="2016-10" db="EMBL/GenBank/DDBJ databases">
        <authorList>
            <person name="Cai Z."/>
        </authorList>
    </citation>
    <scope>NUCLEOTIDE SEQUENCE [LARGE SCALE GENOMIC DNA]</scope>
</reference>
<evidence type="ECO:0000313" key="4">
    <source>
        <dbReference type="EMBL" id="SZX75072.1"/>
    </source>
</evidence>
<keyword evidence="3" id="KW-1133">Transmembrane helix</keyword>
<sequence>MLAASPRIAQRVHLGCRAAPLQLRQPANVVSPRGCRSNFKCCYTAKPGSQVSSQQGQGQPPGGGGKVPRTPSPGGSDGNDDQQPRDNSFRQGWSALTGALLATQPAVGMWITLVGAVGAIVHALIAPLSVKLDSLNEKMNIRMDYVSADIKELRADIKELRADIQQLLIRICGT</sequence>
<keyword evidence="3" id="KW-0812">Transmembrane</keyword>
<evidence type="ECO:0000313" key="5">
    <source>
        <dbReference type="Proteomes" id="UP000256970"/>
    </source>
</evidence>
<name>A0A383WD00_TETOB</name>
<dbReference type="AlphaFoldDB" id="A0A383WD00"/>
<keyword evidence="1" id="KW-0175">Coiled coil</keyword>
<feature type="coiled-coil region" evidence="1">
    <location>
        <begin position="143"/>
        <end position="170"/>
    </location>
</feature>
<evidence type="ECO:0000256" key="3">
    <source>
        <dbReference type="SAM" id="Phobius"/>
    </source>
</evidence>
<feature type="compositionally biased region" description="Low complexity" evidence="2">
    <location>
        <begin position="48"/>
        <end position="58"/>
    </location>
</feature>
<proteinExistence type="predicted"/>
<feature type="region of interest" description="Disordered" evidence="2">
    <location>
        <begin position="48"/>
        <end position="89"/>
    </location>
</feature>
<dbReference type="EMBL" id="FNXT01001224">
    <property type="protein sequence ID" value="SZX75072.1"/>
    <property type="molecule type" value="Genomic_DNA"/>
</dbReference>
<accession>A0A383WD00</accession>
<evidence type="ECO:0000256" key="2">
    <source>
        <dbReference type="SAM" id="MobiDB-lite"/>
    </source>
</evidence>